<name>A0AAV4GYE3_9GAST</name>
<dbReference type="AlphaFoldDB" id="A0AAV4GYE3"/>
<dbReference type="SUPFAM" id="SSF53822">
    <property type="entry name" value="Periplasmic binding protein-like I"/>
    <property type="match status" value="1"/>
</dbReference>
<keyword evidence="1" id="KW-0675">Receptor</keyword>
<keyword evidence="2" id="KW-1185">Reference proteome</keyword>
<comment type="caution">
    <text evidence="1">The sequence shown here is derived from an EMBL/GenBank/DDBJ whole genome shotgun (WGS) entry which is preliminary data.</text>
</comment>
<protein>
    <submittedName>
        <fullName evidence="1">Metabotropic glutamate receptor 7</fullName>
    </submittedName>
</protein>
<reference evidence="1 2" key="1">
    <citation type="journal article" date="2021" name="Elife">
        <title>Chloroplast acquisition without the gene transfer in kleptoplastic sea slugs, Plakobranchus ocellatus.</title>
        <authorList>
            <person name="Maeda T."/>
            <person name="Takahashi S."/>
            <person name="Yoshida T."/>
            <person name="Shimamura S."/>
            <person name="Takaki Y."/>
            <person name="Nagai Y."/>
            <person name="Toyoda A."/>
            <person name="Suzuki Y."/>
            <person name="Arimoto A."/>
            <person name="Ishii H."/>
            <person name="Satoh N."/>
            <person name="Nishiyama T."/>
            <person name="Hasebe M."/>
            <person name="Maruyama T."/>
            <person name="Minagawa J."/>
            <person name="Obokata J."/>
            <person name="Shigenobu S."/>
        </authorList>
    </citation>
    <scope>NUCLEOTIDE SEQUENCE [LARGE SCALE GENOMIC DNA]</scope>
</reference>
<organism evidence="1 2">
    <name type="scientific">Elysia marginata</name>
    <dbReference type="NCBI Taxonomy" id="1093978"/>
    <lineage>
        <taxon>Eukaryota</taxon>
        <taxon>Metazoa</taxon>
        <taxon>Spiralia</taxon>
        <taxon>Lophotrochozoa</taxon>
        <taxon>Mollusca</taxon>
        <taxon>Gastropoda</taxon>
        <taxon>Heterobranchia</taxon>
        <taxon>Euthyneura</taxon>
        <taxon>Panpulmonata</taxon>
        <taxon>Sacoglossa</taxon>
        <taxon>Placobranchoidea</taxon>
        <taxon>Plakobranchidae</taxon>
        <taxon>Elysia</taxon>
    </lineage>
</organism>
<dbReference type="Proteomes" id="UP000762676">
    <property type="component" value="Unassembled WGS sequence"/>
</dbReference>
<dbReference type="EMBL" id="BMAT01008650">
    <property type="protein sequence ID" value="GFR90175.1"/>
    <property type="molecule type" value="Genomic_DNA"/>
</dbReference>
<gene>
    <name evidence="1" type="ORF">ElyMa_004297900</name>
</gene>
<dbReference type="Gene3D" id="3.40.50.2300">
    <property type="match status" value="1"/>
</dbReference>
<evidence type="ECO:0000313" key="2">
    <source>
        <dbReference type="Proteomes" id="UP000762676"/>
    </source>
</evidence>
<sequence>MIYAVDQVNSDPNVLPNVHLGGLGIDDCSSPILGQAFLAQDKLKSKLFHHEFIEYLDKSSIKNL</sequence>
<accession>A0AAV4GYE3</accession>
<dbReference type="InterPro" id="IPR028082">
    <property type="entry name" value="Peripla_BP_I"/>
</dbReference>
<evidence type="ECO:0000313" key="1">
    <source>
        <dbReference type="EMBL" id="GFR90175.1"/>
    </source>
</evidence>
<proteinExistence type="predicted"/>